<dbReference type="AlphaFoldDB" id="A0A9Q0XB62"/>
<proteinExistence type="predicted"/>
<organism evidence="1 2">
    <name type="scientific">Phrynocephalus forsythii</name>
    <dbReference type="NCBI Taxonomy" id="171643"/>
    <lineage>
        <taxon>Eukaryota</taxon>
        <taxon>Metazoa</taxon>
        <taxon>Chordata</taxon>
        <taxon>Craniata</taxon>
        <taxon>Vertebrata</taxon>
        <taxon>Euteleostomi</taxon>
        <taxon>Lepidosauria</taxon>
        <taxon>Squamata</taxon>
        <taxon>Bifurcata</taxon>
        <taxon>Unidentata</taxon>
        <taxon>Episquamata</taxon>
        <taxon>Toxicofera</taxon>
        <taxon>Iguania</taxon>
        <taxon>Acrodonta</taxon>
        <taxon>Agamidae</taxon>
        <taxon>Agaminae</taxon>
        <taxon>Phrynocephalus</taxon>
    </lineage>
</organism>
<sequence length="160" mass="18050">MTVPGVPSPSTHLVVIDCTAGLLQGHNHLHLCIQGPLGGSFRGLDKLRVVADVDLEARGPTDKEGCGALRDGPGAKIKQAMRFYQHRYKSEDRMVLIRARQERARCYRQIPQLDYKSQHPQPTRHSQNWRVRKAPACGLNPVADFRPTESLWNEQLPPRL</sequence>
<reference evidence="1" key="1">
    <citation type="journal article" date="2023" name="DNA Res.">
        <title>Chromosome-level genome assembly of Phrynocephalus forsythii using third-generation DNA sequencing and Hi-C analysis.</title>
        <authorList>
            <person name="Qi Y."/>
            <person name="Zhao W."/>
            <person name="Zhao Y."/>
            <person name="Niu C."/>
            <person name="Cao S."/>
            <person name="Zhang Y."/>
        </authorList>
    </citation>
    <scope>NUCLEOTIDE SEQUENCE</scope>
    <source>
        <tissue evidence="1">Muscle</tissue>
    </source>
</reference>
<accession>A0A9Q0XB62</accession>
<comment type="caution">
    <text evidence="1">The sequence shown here is derived from an EMBL/GenBank/DDBJ whole genome shotgun (WGS) entry which is preliminary data.</text>
</comment>
<name>A0A9Q0XB62_9SAUR</name>
<keyword evidence="2" id="KW-1185">Reference proteome</keyword>
<dbReference type="Proteomes" id="UP001142489">
    <property type="component" value="Unassembled WGS sequence"/>
</dbReference>
<evidence type="ECO:0000313" key="2">
    <source>
        <dbReference type="Proteomes" id="UP001142489"/>
    </source>
</evidence>
<gene>
    <name evidence="1" type="ORF">JRQ81_009960</name>
</gene>
<protein>
    <submittedName>
        <fullName evidence="1">Uncharacterized protein</fullName>
    </submittedName>
</protein>
<evidence type="ECO:0000313" key="1">
    <source>
        <dbReference type="EMBL" id="KAJ7306588.1"/>
    </source>
</evidence>
<dbReference type="EMBL" id="JAPFRF010000020">
    <property type="protein sequence ID" value="KAJ7306588.1"/>
    <property type="molecule type" value="Genomic_DNA"/>
</dbReference>